<accession>I3CL76</accession>
<organism evidence="1 2">
    <name type="scientific">Beggiatoa alba B18LD</name>
    <dbReference type="NCBI Taxonomy" id="395493"/>
    <lineage>
        <taxon>Bacteria</taxon>
        <taxon>Pseudomonadati</taxon>
        <taxon>Pseudomonadota</taxon>
        <taxon>Gammaproteobacteria</taxon>
        <taxon>Thiotrichales</taxon>
        <taxon>Thiotrichaceae</taxon>
        <taxon>Beggiatoa</taxon>
    </lineage>
</organism>
<dbReference type="HOGENOM" id="CLU_1648831_0_0_6"/>
<dbReference type="Proteomes" id="UP000005744">
    <property type="component" value="Unassembled WGS sequence"/>
</dbReference>
<reference evidence="1 2" key="1">
    <citation type="submission" date="2011-11" db="EMBL/GenBank/DDBJ databases">
        <title>Improved High-Quality Draft sequence of Beggiatoa alba B18lD.</title>
        <authorList>
            <consortium name="US DOE Joint Genome Institute"/>
            <person name="Lucas S."/>
            <person name="Han J."/>
            <person name="Lapidus A."/>
            <person name="Cheng J.-F."/>
            <person name="Goodwin L."/>
            <person name="Pitluck S."/>
            <person name="Peters L."/>
            <person name="Mikhailova N."/>
            <person name="Held B."/>
            <person name="Detter J.C."/>
            <person name="Han C."/>
            <person name="Tapia R."/>
            <person name="Land M."/>
            <person name="Hauser L."/>
            <person name="Kyrpides N."/>
            <person name="Ivanova N."/>
            <person name="Pagani I."/>
            <person name="Samuel K."/>
            <person name="Teske A."/>
            <person name="Mueller J."/>
            <person name="Woyke T."/>
        </authorList>
    </citation>
    <scope>NUCLEOTIDE SEQUENCE [LARGE SCALE GENOMIC DNA]</scope>
    <source>
        <strain evidence="1 2">B18LD</strain>
    </source>
</reference>
<dbReference type="STRING" id="395493.BegalDRAFT_0002"/>
<name>I3CL76_9GAMM</name>
<evidence type="ECO:0000313" key="1">
    <source>
        <dbReference type="EMBL" id="EIJ44369.1"/>
    </source>
</evidence>
<gene>
    <name evidence="1" type="ORF">BegalDRAFT_0002</name>
</gene>
<sequence>MSTKAIDVFRVSTRNAEIADSLKLRIENAKKLASVKARGSVSSDMELLDFLLGFIEKDNDTDKLSRNEQNTLRIQELVKKQMDLNATDNQVVLLADKPVFVNKRYISSAWIQKELGCSYVAIKSWFDNPENQAMLNKHHEKHGIDSNHNRLIAKIAQKGE</sequence>
<protein>
    <submittedName>
        <fullName evidence="1">Uncharacterized protein</fullName>
    </submittedName>
</protein>
<proteinExistence type="predicted"/>
<keyword evidence="2" id="KW-1185">Reference proteome</keyword>
<evidence type="ECO:0000313" key="2">
    <source>
        <dbReference type="Proteomes" id="UP000005744"/>
    </source>
</evidence>
<dbReference type="AlphaFoldDB" id="I3CL76"/>
<dbReference type="EMBL" id="JH600069">
    <property type="protein sequence ID" value="EIJ44369.1"/>
    <property type="molecule type" value="Genomic_DNA"/>
</dbReference>
<dbReference type="RefSeq" id="WP_002682421.1">
    <property type="nucleotide sequence ID" value="NZ_JH600069.1"/>
</dbReference>